<dbReference type="GO" id="GO:0009060">
    <property type="term" value="P:aerobic respiration"/>
    <property type="evidence" value="ECO:0007669"/>
    <property type="project" value="InterPro"/>
</dbReference>
<evidence type="ECO:0000313" key="5">
    <source>
        <dbReference type="Proteomes" id="UP000253426"/>
    </source>
</evidence>
<name>A0A366HTT5_9BACT</name>
<dbReference type="InterPro" id="IPR036927">
    <property type="entry name" value="Cyt_c_oxase-like_su1_sf"/>
</dbReference>
<feature type="transmembrane region" description="Helical" evidence="2">
    <location>
        <begin position="145"/>
        <end position="166"/>
    </location>
</feature>
<feature type="transmembrane region" description="Helical" evidence="2">
    <location>
        <begin position="27"/>
        <end position="54"/>
    </location>
</feature>
<feature type="transmembrane region" description="Helical" evidence="2">
    <location>
        <begin position="217"/>
        <end position="240"/>
    </location>
</feature>
<feature type="transmembrane region" description="Helical" evidence="2">
    <location>
        <begin position="282"/>
        <end position="302"/>
    </location>
</feature>
<evidence type="ECO:0000256" key="1">
    <source>
        <dbReference type="ARBA" id="ARBA00022660"/>
    </source>
</evidence>
<keyword evidence="2" id="KW-0812">Transmembrane</keyword>
<evidence type="ECO:0000259" key="3">
    <source>
        <dbReference type="PROSITE" id="PS50855"/>
    </source>
</evidence>
<dbReference type="RefSeq" id="WP_113956427.1">
    <property type="nucleotide sequence ID" value="NZ_QNRR01000001.1"/>
</dbReference>
<feature type="transmembrane region" description="Helical" evidence="2">
    <location>
        <begin position="357"/>
        <end position="378"/>
    </location>
</feature>
<dbReference type="GO" id="GO:0004129">
    <property type="term" value="F:cytochrome-c oxidase activity"/>
    <property type="evidence" value="ECO:0007669"/>
    <property type="project" value="InterPro"/>
</dbReference>
<dbReference type="InterPro" id="IPR023616">
    <property type="entry name" value="Cyt_c_oxase-like_su1_dom"/>
</dbReference>
<dbReference type="InterPro" id="IPR000883">
    <property type="entry name" value="Cyt_C_Oxase_1"/>
</dbReference>
<dbReference type="GO" id="GO:0016020">
    <property type="term" value="C:membrane"/>
    <property type="evidence" value="ECO:0007669"/>
    <property type="project" value="InterPro"/>
</dbReference>
<dbReference type="SUPFAM" id="SSF81442">
    <property type="entry name" value="Cytochrome c oxidase subunit I-like"/>
    <property type="match status" value="1"/>
</dbReference>
<keyword evidence="1" id="KW-0813">Transport</keyword>
<feature type="transmembrane region" description="Helical" evidence="2">
    <location>
        <begin position="448"/>
        <end position="472"/>
    </location>
</feature>
<accession>A0A366HTT5</accession>
<keyword evidence="1" id="KW-0249">Electron transport</keyword>
<keyword evidence="5" id="KW-1185">Reference proteome</keyword>
<feature type="transmembrane region" description="Helical" evidence="2">
    <location>
        <begin position="323"/>
        <end position="345"/>
    </location>
</feature>
<dbReference type="Gene3D" id="1.20.210.10">
    <property type="entry name" value="Cytochrome c oxidase-like, subunit I domain"/>
    <property type="match status" value="1"/>
</dbReference>
<organism evidence="4 5">
    <name type="scientific">Roseimicrobium gellanilyticum</name>
    <dbReference type="NCBI Taxonomy" id="748857"/>
    <lineage>
        <taxon>Bacteria</taxon>
        <taxon>Pseudomonadati</taxon>
        <taxon>Verrucomicrobiota</taxon>
        <taxon>Verrucomicrobiia</taxon>
        <taxon>Verrucomicrobiales</taxon>
        <taxon>Verrucomicrobiaceae</taxon>
        <taxon>Roseimicrobium</taxon>
    </lineage>
</organism>
<dbReference type="OrthoDB" id="9764568at2"/>
<sequence>MATTDSSISNSDSLRRAAIDRSVKGPVLFLFANAAMWLLASTVMGLIASIKLVSPDFLNYDWLWFLNYSRLQPAHMAALVYGWAMQAGLGVAVWLLARRSGQALSGGAGTMLVAGIFWNVGVTLGVIGILSGAGTALQWLEFPSFVWPVLLIPYLVIAVNMIVHYNRANRQQGFHLTSWYLLAALLCFPWIFLTGNLVLNCFAAATPIGAIGAGVNAWYVSATIMLFFAPLGLGVCYYFIPKITGQPVYSYQLAQIGFWGLIILGGWSGFQKYMGGPVPSWTAAVGGMATILLLVPAGIVALNHHLTTSGKHSLIETSPTLRFIFVGSASFLVTSGIAALISNFWTGTNFQFTYAEYGYHLAAVYAFFSMTMFGAIYYITPRLAGCEWLSARLIRNHFWFSVYGITALVACMVIGGLAQGQSQNNPDNWNQPFIGSVINARGYLVGRALAWAFILWSNFWFFTHLVFMVLGLGRRSVAPTLLVHDHHDERPAAVPAPTHPPASATA</sequence>
<keyword evidence="2" id="KW-1133">Transmembrane helix</keyword>
<feature type="transmembrane region" description="Helical" evidence="2">
    <location>
        <begin position="252"/>
        <end position="270"/>
    </location>
</feature>
<reference evidence="4 5" key="1">
    <citation type="submission" date="2018-06" db="EMBL/GenBank/DDBJ databases">
        <title>Genomic Encyclopedia of Type Strains, Phase IV (KMG-IV): sequencing the most valuable type-strain genomes for metagenomic binning, comparative biology and taxonomic classification.</title>
        <authorList>
            <person name="Goeker M."/>
        </authorList>
    </citation>
    <scope>NUCLEOTIDE SEQUENCE [LARGE SCALE GENOMIC DNA]</scope>
    <source>
        <strain evidence="4 5">DSM 25532</strain>
    </source>
</reference>
<keyword evidence="2" id="KW-0472">Membrane</keyword>
<feature type="transmembrane region" description="Helical" evidence="2">
    <location>
        <begin position="178"/>
        <end position="205"/>
    </location>
</feature>
<proteinExistence type="predicted"/>
<feature type="transmembrane region" description="Helical" evidence="2">
    <location>
        <begin position="398"/>
        <end position="418"/>
    </location>
</feature>
<comment type="caution">
    <text evidence="4">The sequence shown here is derived from an EMBL/GenBank/DDBJ whole genome shotgun (WGS) entry which is preliminary data.</text>
</comment>
<evidence type="ECO:0000256" key="2">
    <source>
        <dbReference type="SAM" id="Phobius"/>
    </source>
</evidence>
<dbReference type="GO" id="GO:0020037">
    <property type="term" value="F:heme binding"/>
    <property type="evidence" value="ECO:0007669"/>
    <property type="project" value="InterPro"/>
</dbReference>
<dbReference type="PROSITE" id="PS50855">
    <property type="entry name" value="COX1"/>
    <property type="match status" value="1"/>
</dbReference>
<dbReference type="EMBL" id="QNRR01000001">
    <property type="protein sequence ID" value="RBP47497.1"/>
    <property type="molecule type" value="Genomic_DNA"/>
</dbReference>
<dbReference type="Proteomes" id="UP000253426">
    <property type="component" value="Unassembled WGS sequence"/>
</dbReference>
<feature type="domain" description="Cytochrome oxidase subunit I profile" evidence="3">
    <location>
        <begin position="33"/>
        <end position="417"/>
    </location>
</feature>
<protein>
    <submittedName>
        <fullName evidence="4">Cytochrome c oxidase cbb3-type subunit 1</fullName>
    </submittedName>
</protein>
<gene>
    <name evidence="4" type="ORF">DES53_101294</name>
</gene>
<dbReference type="Pfam" id="PF00115">
    <property type="entry name" value="COX1"/>
    <property type="match status" value="1"/>
</dbReference>
<dbReference type="AlphaFoldDB" id="A0A366HTT5"/>
<feature type="transmembrane region" description="Helical" evidence="2">
    <location>
        <begin position="74"/>
        <end position="97"/>
    </location>
</feature>
<evidence type="ECO:0000313" key="4">
    <source>
        <dbReference type="EMBL" id="RBP47497.1"/>
    </source>
</evidence>
<keyword evidence="1" id="KW-0679">Respiratory chain</keyword>
<feature type="transmembrane region" description="Helical" evidence="2">
    <location>
        <begin position="109"/>
        <end position="133"/>
    </location>
</feature>